<feature type="modified residue" description="N6-(pyridoxal phosphate)lysine" evidence="3">
    <location>
        <position position="52"/>
    </location>
</feature>
<dbReference type="InterPro" id="IPR009006">
    <property type="entry name" value="Ala_racemase/Decarboxylase_C"/>
</dbReference>
<protein>
    <submittedName>
        <fullName evidence="5">Diaminopimelate decarboxylase</fullName>
    </submittedName>
</protein>
<dbReference type="GO" id="GO:0009089">
    <property type="term" value="P:lysine biosynthetic process via diaminopimelate"/>
    <property type="evidence" value="ECO:0007669"/>
    <property type="project" value="TreeGrafter"/>
</dbReference>
<evidence type="ECO:0000256" key="2">
    <source>
        <dbReference type="ARBA" id="ARBA00022898"/>
    </source>
</evidence>
<feature type="active site" description="Proton donor" evidence="3">
    <location>
        <position position="343"/>
    </location>
</feature>
<dbReference type="SUPFAM" id="SSF51419">
    <property type="entry name" value="PLP-binding barrel"/>
    <property type="match status" value="1"/>
</dbReference>
<evidence type="ECO:0000313" key="5">
    <source>
        <dbReference type="EMBL" id="GIE13253.1"/>
    </source>
</evidence>
<dbReference type="Proteomes" id="UP000598174">
    <property type="component" value="Unassembled WGS sequence"/>
</dbReference>
<dbReference type="AlphaFoldDB" id="A0A919J3G6"/>
<dbReference type="InterPro" id="IPR000183">
    <property type="entry name" value="Orn/DAP/Arg_de-COase"/>
</dbReference>
<keyword evidence="6" id="KW-1185">Reference proteome</keyword>
<dbReference type="Pfam" id="PF02784">
    <property type="entry name" value="Orn_Arg_deC_N"/>
    <property type="match status" value="1"/>
</dbReference>
<dbReference type="EMBL" id="BOMM01000047">
    <property type="protein sequence ID" value="GIE13253.1"/>
    <property type="molecule type" value="Genomic_DNA"/>
</dbReference>
<gene>
    <name evidence="5" type="primary">lysA_3</name>
    <name evidence="5" type="ORF">Afe05nite_50930</name>
</gene>
<dbReference type="PANTHER" id="PTHR43727">
    <property type="entry name" value="DIAMINOPIMELATE DECARBOXYLASE"/>
    <property type="match status" value="1"/>
</dbReference>
<dbReference type="InterPro" id="IPR022644">
    <property type="entry name" value="De-COase2_N"/>
</dbReference>
<dbReference type="Gene3D" id="3.20.20.10">
    <property type="entry name" value="Alanine racemase"/>
    <property type="match status" value="1"/>
</dbReference>
<dbReference type="RefSeq" id="WP_203819697.1">
    <property type="nucleotide sequence ID" value="NZ_BAAABP010000052.1"/>
</dbReference>
<feature type="domain" description="Orn/DAP/Arg decarboxylase 2 N-terminal" evidence="4">
    <location>
        <begin position="28"/>
        <end position="280"/>
    </location>
</feature>
<dbReference type="InterPro" id="IPR002433">
    <property type="entry name" value="Orn_de-COase"/>
</dbReference>
<dbReference type="Gene3D" id="2.40.37.10">
    <property type="entry name" value="Lyase, Ornithine Decarboxylase, Chain A, domain 1"/>
    <property type="match status" value="1"/>
</dbReference>
<comment type="cofactor">
    <cofactor evidence="1 3">
        <name>pyridoxal 5'-phosphate</name>
        <dbReference type="ChEBI" id="CHEBI:597326"/>
    </cofactor>
</comment>
<reference evidence="5" key="1">
    <citation type="submission" date="2021-01" db="EMBL/GenBank/DDBJ databases">
        <title>Whole genome shotgun sequence of Actinoplanes ferrugineus NBRC 15555.</title>
        <authorList>
            <person name="Komaki H."/>
            <person name="Tamura T."/>
        </authorList>
    </citation>
    <scope>NUCLEOTIDE SEQUENCE</scope>
    <source>
        <strain evidence="5">NBRC 15555</strain>
    </source>
</reference>
<evidence type="ECO:0000256" key="1">
    <source>
        <dbReference type="ARBA" id="ARBA00001933"/>
    </source>
</evidence>
<dbReference type="GO" id="GO:0006596">
    <property type="term" value="P:polyamine biosynthetic process"/>
    <property type="evidence" value="ECO:0007669"/>
    <property type="project" value="InterPro"/>
</dbReference>
<dbReference type="PANTHER" id="PTHR43727:SF2">
    <property type="entry name" value="GROUP IV DECARBOXYLASE"/>
    <property type="match status" value="1"/>
</dbReference>
<dbReference type="PRINTS" id="PR01182">
    <property type="entry name" value="ORNDCRBXLASE"/>
</dbReference>
<dbReference type="GO" id="GO:0008836">
    <property type="term" value="F:diaminopimelate decarboxylase activity"/>
    <property type="evidence" value="ECO:0007669"/>
    <property type="project" value="TreeGrafter"/>
</dbReference>
<dbReference type="SUPFAM" id="SSF50621">
    <property type="entry name" value="Alanine racemase C-terminal domain-like"/>
    <property type="match status" value="1"/>
</dbReference>
<evidence type="ECO:0000259" key="4">
    <source>
        <dbReference type="Pfam" id="PF02784"/>
    </source>
</evidence>
<evidence type="ECO:0000313" key="6">
    <source>
        <dbReference type="Proteomes" id="UP000598174"/>
    </source>
</evidence>
<comment type="caution">
    <text evidence="5">The sequence shown here is derived from an EMBL/GenBank/DDBJ whole genome shotgun (WGS) entry which is preliminary data.</text>
</comment>
<sequence>MSAGTRLSGTLTDIAREYGTPAYVYRLDAVRTAAAALRAALPPAVRAYYSVKANPHPLLAAALVSAGFDLEISSIGELAVAATTGTTGRSLYTGPGKTEEELVAALRAGVRLFSVESRTEHDRLLRLTDRTEATDVRHLVRLNPAGAQAPAGLRMAGAPSQFGVAVEQLEAGEPMLTAAGRLRFAGFHLYSASNVADGPALLTELSGNAAVVAAVARNTAAVPEVVDIGGGFAAPFAVPGARTAYPDLRAGLAAALDAHLPGWRSGEPAVAVESGRHLVAEAGVLLTTVMDVKTTGGQRYIVCDAGVNALGGMSGLGRLLPPRAQPERHEPGGQEGVLVGPLCTPLDILNRRVELTEPAVGDVLAIPNTGAYGLTAGLVAFLGRPMPVEVVLDGTDVAGARRLMLSETEVGCREFLG</sequence>
<name>A0A919J3G6_9ACTN</name>
<evidence type="ECO:0000256" key="3">
    <source>
        <dbReference type="PIRSR" id="PIRSR600183-50"/>
    </source>
</evidence>
<accession>A0A919J3G6</accession>
<keyword evidence="2 3" id="KW-0663">Pyridoxal phosphate</keyword>
<organism evidence="5 6">
    <name type="scientific">Paractinoplanes ferrugineus</name>
    <dbReference type="NCBI Taxonomy" id="113564"/>
    <lineage>
        <taxon>Bacteria</taxon>
        <taxon>Bacillati</taxon>
        <taxon>Actinomycetota</taxon>
        <taxon>Actinomycetes</taxon>
        <taxon>Micromonosporales</taxon>
        <taxon>Micromonosporaceae</taxon>
        <taxon>Paractinoplanes</taxon>
    </lineage>
</organism>
<proteinExistence type="predicted"/>
<dbReference type="InterPro" id="IPR029066">
    <property type="entry name" value="PLP-binding_barrel"/>
</dbReference>
<dbReference type="PRINTS" id="PR01179">
    <property type="entry name" value="ODADCRBXLASE"/>
</dbReference>